<evidence type="ECO:0000313" key="4">
    <source>
        <dbReference type="EMBL" id="AQS42194.1"/>
    </source>
</evidence>
<gene>
    <name evidence="4" type="ORF">BHV28_15140</name>
</gene>
<feature type="domain" description="Phosphoribosyltransferase" evidence="2">
    <location>
        <begin position="180"/>
        <end position="244"/>
    </location>
</feature>
<dbReference type="CDD" id="cd06223">
    <property type="entry name" value="PRTases_typeI"/>
    <property type="match status" value="1"/>
</dbReference>
<evidence type="ECO:0000256" key="1">
    <source>
        <dbReference type="ARBA" id="ARBA00008007"/>
    </source>
</evidence>
<dbReference type="EMBL" id="CP017315">
    <property type="protein sequence ID" value="AQS42194.1"/>
    <property type="molecule type" value="Genomic_DNA"/>
</dbReference>
<dbReference type="Gene3D" id="3.40.50.2020">
    <property type="match status" value="1"/>
</dbReference>
<reference evidence="4 5" key="2">
    <citation type="journal article" date="2016" name="Sci. Rep.">
        <title>The genome of Rhizobiales bacteria in predatory ants reveals urease gene functions but no genes for nitrogen fixation.</title>
        <authorList>
            <person name="Neuvonen M.M."/>
            <person name="Tamarit D."/>
            <person name="Naslund K."/>
            <person name="Liebig J."/>
            <person name="Feldhaar H."/>
            <person name="Moran N.A."/>
            <person name="Guy L."/>
            <person name="Andersson S.G."/>
        </authorList>
    </citation>
    <scope>NUCLEOTIDE SEQUENCE [LARGE SCALE GENOMIC DNA]</scope>
    <source>
        <strain evidence="4 5">Hsal</strain>
    </source>
</reference>
<protein>
    <submittedName>
        <fullName evidence="4">ComF family protein</fullName>
    </submittedName>
</protein>
<dbReference type="KEGG" id="thd:BHV28_15140"/>
<sequence length="253" mass="27534">MRGVRRIITKAAAGGVQLMGMLLFPPGCPGCGRAIAAIGTICSDCWLELPFLTPPFCPVMGIPFHSDYGDGILSGEALASPPPFDHARAVVAHEGLARNLVTRLKYGARTDLAPWMATWMVRAGYDLVSACDMIVPVPLHRRRFWKRGYNQSAELARAIARICGKPFCPQLLARRKPTRPQVGLSAKRRADNVRGVFAVPPRGAAALKHKHIVLVDDVYTTGATVKAAARILKRAGAARVDVLTFSRVVIRYE</sequence>
<dbReference type="PANTHER" id="PTHR47505">
    <property type="entry name" value="DNA UTILIZATION PROTEIN YHGH"/>
    <property type="match status" value="1"/>
</dbReference>
<proteinExistence type="inferred from homology"/>
<evidence type="ECO:0000313" key="5">
    <source>
        <dbReference type="Proteomes" id="UP000188912"/>
    </source>
</evidence>
<dbReference type="STRING" id="1902579.BHV28_15140"/>
<dbReference type="AlphaFoldDB" id="A0A1U9JWE0"/>
<name>A0A1U9JWE0_9HYPH</name>
<reference evidence="4 5" key="1">
    <citation type="journal article" date="2010" name="Science">
        <title>Genomic comparison of the ants Camponotus floridanus and Harpegnathos saltator.</title>
        <authorList>
            <person name="Bonasio R."/>
            <person name="Zhang G."/>
            <person name="Ye C."/>
            <person name="Mutti N.S."/>
            <person name="Fang X."/>
            <person name="Qin N."/>
            <person name="Donahue G."/>
            <person name="Yang P."/>
            <person name="Li Q."/>
            <person name="Li C."/>
            <person name="Zhang P."/>
            <person name="Huang Z."/>
            <person name="Berger S.L."/>
            <person name="Reinberg D."/>
            <person name="Wang J."/>
            <person name="Liebig J."/>
        </authorList>
    </citation>
    <scope>NUCLEOTIDE SEQUENCE [LARGE SCALE GENOMIC DNA]</scope>
    <source>
        <strain evidence="4 5">Hsal</strain>
    </source>
</reference>
<organism evidence="4 5">
    <name type="scientific">Candidatus Tokpelaia hoelldobleri</name>
    <dbReference type="NCBI Taxonomy" id="1902579"/>
    <lineage>
        <taxon>Bacteria</taxon>
        <taxon>Pseudomonadati</taxon>
        <taxon>Pseudomonadota</taxon>
        <taxon>Alphaproteobacteria</taxon>
        <taxon>Hyphomicrobiales</taxon>
        <taxon>Candidatus Tokpelaia</taxon>
    </lineage>
</organism>
<comment type="similarity">
    <text evidence="1">Belongs to the ComF/GntX family.</text>
</comment>
<evidence type="ECO:0000259" key="2">
    <source>
        <dbReference type="Pfam" id="PF00156"/>
    </source>
</evidence>
<dbReference type="InterPro" id="IPR000836">
    <property type="entry name" value="PRTase_dom"/>
</dbReference>
<dbReference type="InterPro" id="IPR051910">
    <property type="entry name" value="ComF/GntX_DNA_util-trans"/>
</dbReference>
<evidence type="ECO:0000259" key="3">
    <source>
        <dbReference type="Pfam" id="PF18912"/>
    </source>
</evidence>
<dbReference type="InterPro" id="IPR044005">
    <property type="entry name" value="DZR_2"/>
</dbReference>
<dbReference type="InterPro" id="IPR029057">
    <property type="entry name" value="PRTase-like"/>
</dbReference>
<dbReference type="PANTHER" id="PTHR47505:SF1">
    <property type="entry name" value="DNA UTILIZATION PROTEIN YHGH"/>
    <property type="match status" value="1"/>
</dbReference>
<feature type="domain" description="Double zinc ribbon" evidence="3">
    <location>
        <begin position="22"/>
        <end position="66"/>
    </location>
</feature>
<dbReference type="Proteomes" id="UP000188912">
    <property type="component" value="Chromosome"/>
</dbReference>
<dbReference type="Pfam" id="PF18912">
    <property type="entry name" value="DZR_2"/>
    <property type="match status" value="1"/>
</dbReference>
<keyword evidence="5" id="KW-1185">Reference proteome</keyword>
<dbReference type="Pfam" id="PF00156">
    <property type="entry name" value="Pribosyltran"/>
    <property type="match status" value="1"/>
</dbReference>
<accession>A0A1U9JWE0</accession>
<dbReference type="SUPFAM" id="SSF53271">
    <property type="entry name" value="PRTase-like"/>
    <property type="match status" value="1"/>
</dbReference>